<dbReference type="Gene3D" id="2.40.50.100">
    <property type="match status" value="1"/>
</dbReference>
<dbReference type="GO" id="GO:0016787">
    <property type="term" value="F:hydrolase activity"/>
    <property type="evidence" value="ECO:0007669"/>
    <property type="project" value="UniProtKB-KW"/>
</dbReference>
<evidence type="ECO:0000256" key="11">
    <source>
        <dbReference type="ARBA" id="ARBA00022813"/>
    </source>
</evidence>
<dbReference type="eggNOG" id="KOG1352">
    <property type="taxonomic scope" value="Eukaryota"/>
</dbReference>
<evidence type="ECO:0000256" key="20">
    <source>
        <dbReference type="ARBA" id="ARBA00029477"/>
    </source>
</evidence>
<dbReference type="GO" id="GO:0046961">
    <property type="term" value="F:proton-transporting ATPase activity, rotational mechanism"/>
    <property type="evidence" value="ECO:0007669"/>
    <property type="project" value="InterPro"/>
</dbReference>
<evidence type="ECO:0000256" key="6">
    <source>
        <dbReference type="ARBA" id="ARBA00022722"/>
    </source>
</evidence>
<dbReference type="Gene3D" id="3.40.50.300">
    <property type="entry name" value="P-loop containing nucleotide triphosphate hydrolases"/>
    <property type="match status" value="1"/>
</dbReference>
<evidence type="ECO:0000256" key="19">
    <source>
        <dbReference type="ARBA" id="ARBA00029427"/>
    </source>
</evidence>
<accession>H8X5T2</accession>
<dbReference type="PRINTS" id="PR00379">
    <property type="entry name" value="INTEIN"/>
</dbReference>
<dbReference type="PROSITE" id="PS50819">
    <property type="entry name" value="INTEIN_ENDONUCLEASE"/>
    <property type="match status" value="1"/>
</dbReference>
<gene>
    <name evidence="25" type="ORF">CORT_0D07070</name>
</gene>
<dbReference type="InterPro" id="IPR007869">
    <property type="entry name" value="Homing_endonuc_PI-Sce"/>
</dbReference>
<evidence type="ECO:0000256" key="21">
    <source>
        <dbReference type="ARBA" id="ARBA00048383"/>
    </source>
</evidence>
<evidence type="ECO:0000256" key="23">
    <source>
        <dbReference type="ARBA" id="ARBA00082211"/>
    </source>
</evidence>
<dbReference type="KEGG" id="cot:CORT_0D07070"/>
<dbReference type="GO" id="GO:0016539">
    <property type="term" value="P:intein-mediated protein splicing"/>
    <property type="evidence" value="ECO:0007669"/>
    <property type="project" value="InterPro"/>
</dbReference>
<dbReference type="Gene3D" id="1.10.1140.10">
    <property type="entry name" value="Bovine Mitochondrial F1-atpase, Atp Synthase Beta Chain, Chain D, domain 3"/>
    <property type="match status" value="1"/>
</dbReference>
<comment type="subunit">
    <text evidence="20">V-ATPase is a heteromultimeric enzyme composed of a peripheral catalytic V1 complex (components A to H) attached to an integral membrane V0 proton pore complex (components: a, c, c', c'', d, e, f and VOA1).</text>
</comment>
<dbReference type="Gene3D" id="2.40.30.20">
    <property type="match status" value="1"/>
</dbReference>
<dbReference type="FunFam" id="2.40.30.20:FF:000002">
    <property type="entry name" value="V-type proton ATPase catalytic subunit A"/>
    <property type="match status" value="1"/>
</dbReference>
<keyword evidence="14" id="KW-1278">Translocase</keyword>
<keyword evidence="7" id="KW-0547">Nucleotide-binding</keyword>
<dbReference type="FunFam" id="1.10.1140.10:FF:000003">
    <property type="entry name" value="Vacuolar ATP synthase catalytic subunit A"/>
    <property type="match status" value="1"/>
</dbReference>
<dbReference type="AlphaFoldDB" id="H8X5T2"/>
<dbReference type="GO" id="GO:0007035">
    <property type="term" value="P:vacuolar acidification"/>
    <property type="evidence" value="ECO:0007669"/>
    <property type="project" value="UniProtKB-ARBA"/>
</dbReference>
<keyword evidence="17" id="KW-0238">DNA-binding</keyword>
<dbReference type="CDD" id="cd18111">
    <property type="entry name" value="ATP-synt_V_A-type_alpha_C"/>
    <property type="match status" value="1"/>
</dbReference>
<dbReference type="Gene3D" id="2.170.16.10">
    <property type="entry name" value="Hedgehog/Intein (Hint) domain"/>
    <property type="match status" value="1"/>
</dbReference>
<dbReference type="PROSITE" id="PS00152">
    <property type="entry name" value="ATPASE_ALPHA_BETA"/>
    <property type="match status" value="1"/>
</dbReference>
<evidence type="ECO:0000256" key="3">
    <source>
        <dbReference type="ARBA" id="ARBA00018860"/>
    </source>
</evidence>
<dbReference type="InterPro" id="IPR006141">
    <property type="entry name" value="Intein_N"/>
</dbReference>
<dbReference type="SMART" id="SM00306">
    <property type="entry name" value="HintN"/>
    <property type="match status" value="1"/>
</dbReference>
<dbReference type="SUPFAM" id="SSF52540">
    <property type="entry name" value="P-loop containing nucleoside triphosphate hydrolases"/>
    <property type="match status" value="2"/>
</dbReference>
<dbReference type="InterPro" id="IPR007868">
    <property type="entry name" value="Hom_end_hint"/>
</dbReference>
<proteinExistence type="inferred from homology"/>
<dbReference type="Pfam" id="PF02874">
    <property type="entry name" value="ATP-synt_ab_N"/>
    <property type="match status" value="1"/>
</dbReference>
<evidence type="ECO:0000256" key="18">
    <source>
        <dbReference type="ARBA" id="ARBA00023136"/>
    </source>
</evidence>
<dbReference type="SUPFAM" id="SSF47917">
    <property type="entry name" value="C-terminal domain of alpha and beta subunits of F1 ATP synthase"/>
    <property type="match status" value="1"/>
</dbReference>
<dbReference type="InterPro" id="IPR020003">
    <property type="entry name" value="ATPase_a/bsu_AS"/>
</dbReference>
<evidence type="ECO:0000256" key="1">
    <source>
        <dbReference type="ARBA" id="ARBA00008936"/>
    </source>
</evidence>
<evidence type="ECO:0000256" key="4">
    <source>
        <dbReference type="ARBA" id="ARBA00022448"/>
    </source>
</evidence>
<comment type="similarity">
    <text evidence="1">Belongs to the ATPase alpha/beta chains family.</text>
</comment>
<evidence type="ECO:0000256" key="7">
    <source>
        <dbReference type="ARBA" id="ARBA00022741"/>
    </source>
</evidence>
<evidence type="ECO:0000256" key="14">
    <source>
        <dbReference type="ARBA" id="ARBA00022967"/>
    </source>
</evidence>
<keyword evidence="16" id="KW-0406">Ion transport</keyword>
<dbReference type="InterPro" id="IPR027417">
    <property type="entry name" value="P-loop_NTPase"/>
</dbReference>
<evidence type="ECO:0000313" key="25">
    <source>
        <dbReference type="EMBL" id="CCG23540.1"/>
    </source>
</evidence>
<keyword evidence="4" id="KW-0813">Transport</keyword>
<evidence type="ECO:0000256" key="10">
    <source>
        <dbReference type="ARBA" id="ARBA00022801"/>
    </source>
</evidence>
<dbReference type="FunFam" id="2.40.50.100:FF:000008">
    <property type="entry name" value="V-type proton ATPase catalytic subunit A"/>
    <property type="match status" value="1"/>
</dbReference>
<keyword evidence="5" id="KW-0926">Vacuole</keyword>
<protein>
    <recommendedName>
        <fullName evidence="3">V-type proton ATPase catalytic subunit A</fullName>
        <ecNumber evidence="2">7.1.2.2</ecNumber>
    </recommendedName>
    <alternativeName>
        <fullName evidence="23">Vacuolar proton pump subunit A</fullName>
    </alternativeName>
</protein>
<sequence>MAGALENARKEIKRLSLDDHKETHYGQIFSVSGPVVVAENMIGCAMYELVKVGHDNLVGEVIRINGDKATIQVYEETAGVTVGDPVLRTGAPLCAELGPGLLNTIYDGIQRPLRSIKEKTNSIYIPRGVDVPSLSRTAEYDFKPGQLKVGDHITGGDIFGSIYENSLLDDHKILLPPRARGTITSIAEPGSYNVEDTVLELEFDGKKHKYSMMHTWPVRVPRPVAEKLTADYPLLTGQRVLDSLFPCVQGGTTCIPGAFGCGKTVISQSLSKYSNSDVIIYVGCFSKGTQVMMSDGQDKSIEDIQVGELVMGKDGLPRSVVGLPRGYDTMYDVKHISGHRCGAEVHGMMDFTVSSDHKLVLRTKQNVLVTTRNYAGKTYAAVNYFALEDSKYGVQMVRVKTKVYGYHVHGGQAGAEEKARLFAAALDLSEYIEWTIEAKDYAKVDVNVKSNTTQLINPVWLETGALGKWLENRGSNKALAPTLAYLLGLWVGDGYMERAAFSFDPKDTGLVERVERDVDLLGLSMTSNEYHHRCDDLSNNGVSNDDNVAETDFDATDYENFIGKQVAIARAQNADIHLESDSDTDLSEIFEDEIETSDSDMTYESDFSATSWDKRGDLTVTLHGKGVRLNGIGKHNNSNNVFWDAIEYFGARQKTQNGFEKTVPDHLAFDDISVREFFLAGLIDSDGYVKENSDGSKNATISTIYKSVCYGVLKVARSLGIKVSISTEDAKVDSAGANHQFVYRVFLNGPAFAGVLAKCALERKKSAETDFERGPVSFHFDLVPCGKQDYYGITLDESSDHQFLLSNMALVHNCGERGNEMAEVLMEFPELFTEIDGRKEPIMKRTTLVANTSNMPVAAREASIYTGITLAEYFRDQGKNVSMIADSSSRWAEALREISGRLGEMPADQGFPAYLGAKLASFYERAGKATALGGPDRIGSVSIVAAVSPAGGDFSDPVTTSTLGITQVFWGLDKKLAQRKHFPSINTAVSYSKYTNVLNSYYDKNYPEFPQLRNKIKEILSNAEELEQVVQLVGKSALSDSDKITLDVSALIKEDFLQQNGYSTYDAFCPIWKTFDMMKAFISYYDEAQKAVANGAQWSKLSEATSDVKHAVSSAKFFEPSRGEEEGEKEFGELLTNISEKFADAAE</sequence>
<keyword evidence="9" id="KW-0375">Hydrogen ion transport</keyword>
<dbReference type="SUPFAM" id="SSF55608">
    <property type="entry name" value="Homing endonucleases"/>
    <property type="match status" value="2"/>
</dbReference>
<dbReference type="OrthoDB" id="1676488at2759"/>
<dbReference type="Gene3D" id="3.10.28.10">
    <property type="entry name" value="Homing endonucleases"/>
    <property type="match status" value="1"/>
</dbReference>
<dbReference type="EC" id="7.1.2.2" evidence="2"/>
<dbReference type="Pfam" id="PF22919">
    <property type="entry name" value="ATP-synt_VA_C"/>
    <property type="match status" value="1"/>
</dbReference>
<dbReference type="SUPFAM" id="SSF51294">
    <property type="entry name" value="Hedgehog/intein (Hint) domain"/>
    <property type="match status" value="1"/>
</dbReference>
<evidence type="ECO:0000256" key="8">
    <source>
        <dbReference type="ARBA" id="ARBA00022759"/>
    </source>
</evidence>
<dbReference type="PROSITE" id="PS50817">
    <property type="entry name" value="INTEIN_N_TER"/>
    <property type="match status" value="1"/>
</dbReference>
<dbReference type="PANTHER" id="PTHR43607">
    <property type="entry name" value="V-TYPE PROTON ATPASE CATALYTIC SUBUNIT A"/>
    <property type="match status" value="1"/>
</dbReference>
<dbReference type="Pfam" id="PF16886">
    <property type="entry name" value="ATP-synt_ab_Xtn"/>
    <property type="match status" value="1"/>
</dbReference>
<comment type="subcellular location">
    <subcellularLocation>
        <location evidence="19">Vacuole membrane</location>
        <topology evidence="19">Peripheral membrane protein</topology>
        <orientation evidence="19">Cytoplasmic side</orientation>
    </subcellularLocation>
</comment>
<keyword evidence="11" id="KW-0068">Autocatalytic cleavage</keyword>
<dbReference type="PROSITE" id="PS50818">
    <property type="entry name" value="INTEIN_C_TER"/>
    <property type="match status" value="1"/>
</dbReference>
<keyword evidence="6" id="KW-0540">Nuclease</keyword>
<evidence type="ECO:0000256" key="2">
    <source>
        <dbReference type="ARBA" id="ARBA00012473"/>
    </source>
</evidence>
<evidence type="ECO:0000256" key="16">
    <source>
        <dbReference type="ARBA" id="ARBA00023065"/>
    </source>
</evidence>
<evidence type="ECO:0000256" key="22">
    <source>
        <dbReference type="ARBA" id="ARBA00058996"/>
    </source>
</evidence>
<dbReference type="GO" id="GO:0003677">
    <property type="term" value="F:DNA binding"/>
    <property type="evidence" value="ECO:0007669"/>
    <property type="project" value="UniProtKB-KW"/>
</dbReference>
<dbReference type="InterPro" id="IPR055190">
    <property type="entry name" value="ATP-synt_VA_C"/>
</dbReference>
<keyword evidence="26" id="KW-1185">Reference proteome</keyword>
<keyword evidence="13" id="KW-0404">Intron homing</keyword>
<evidence type="ECO:0000256" key="17">
    <source>
        <dbReference type="ARBA" id="ARBA00023125"/>
    </source>
</evidence>
<evidence type="ECO:0000259" key="24">
    <source>
        <dbReference type="PROSITE" id="PS50819"/>
    </source>
</evidence>
<dbReference type="Pfam" id="PF05204">
    <property type="entry name" value="Hom_end"/>
    <property type="match status" value="1"/>
</dbReference>
<reference evidence="25 26" key="1">
    <citation type="journal article" date="2012" name="PLoS ONE">
        <title>Sequence and analysis of the genome of the pathogenic yeast Candida orthopsilosis.</title>
        <authorList>
            <person name="Riccombeni A."/>
            <person name="Vidanes G."/>
            <person name="Proux-Wera E."/>
            <person name="Wolfe K.H."/>
            <person name="Butler G."/>
        </authorList>
    </citation>
    <scope>NUCLEOTIDE SEQUENCE [LARGE SCALE GENOMIC DNA]</scope>
    <source>
        <strain evidence="25 26">Co 90-125</strain>
    </source>
</reference>
<evidence type="ECO:0000256" key="13">
    <source>
        <dbReference type="ARBA" id="ARBA00022886"/>
    </source>
</evidence>
<dbReference type="PANTHER" id="PTHR43607:SF1">
    <property type="entry name" value="H(+)-TRANSPORTING TWO-SECTOR ATPASE"/>
    <property type="match status" value="1"/>
</dbReference>
<comment type="catalytic activity">
    <reaction evidence="21">
        <text>ATP + H2O + 4 H(+)(in) = ADP + phosphate + 5 H(+)(out)</text>
        <dbReference type="Rhea" id="RHEA:57720"/>
        <dbReference type="ChEBI" id="CHEBI:15377"/>
        <dbReference type="ChEBI" id="CHEBI:15378"/>
        <dbReference type="ChEBI" id="CHEBI:30616"/>
        <dbReference type="ChEBI" id="CHEBI:43474"/>
        <dbReference type="ChEBI" id="CHEBI:456216"/>
        <dbReference type="EC" id="7.1.2.2"/>
    </reaction>
</comment>
<dbReference type="EMBL" id="HE681722">
    <property type="protein sequence ID" value="CCG23540.1"/>
    <property type="molecule type" value="Genomic_DNA"/>
</dbReference>
<feature type="domain" description="DOD-type homing endonuclease" evidence="24">
    <location>
        <begin position="486"/>
        <end position="721"/>
    </location>
</feature>
<keyword evidence="18" id="KW-0472">Membrane</keyword>
<dbReference type="InterPro" id="IPR024034">
    <property type="entry name" value="ATPase_F1/V1_b/a_C"/>
</dbReference>
<dbReference type="RefSeq" id="XP_003869673.1">
    <property type="nucleotide sequence ID" value="XM_003869624.1"/>
</dbReference>
<dbReference type="InterPro" id="IPR004100">
    <property type="entry name" value="ATPase_F1/V1/A1_a/bsu_N"/>
</dbReference>
<dbReference type="CDD" id="cd00081">
    <property type="entry name" value="Hint"/>
    <property type="match status" value="1"/>
</dbReference>
<dbReference type="InterPro" id="IPR004042">
    <property type="entry name" value="Intein_endonuc_central"/>
</dbReference>
<dbReference type="GO" id="GO:0000329">
    <property type="term" value="C:fungal-type vacuole membrane"/>
    <property type="evidence" value="ECO:0007669"/>
    <property type="project" value="UniProtKB-ARBA"/>
</dbReference>
<dbReference type="SUPFAM" id="SSF50615">
    <property type="entry name" value="N-terminal domain of alpha and beta subunits of F1 ATP synthase"/>
    <property type="match status" value="1"/>
</dbReference>
<organism evidence="25 26">
    <name type="scientific">Candida orthopsilosis (strain 90-125)</name>
    <name type="common">Yeast</name>
    <dbReference type="NCBI Taxonomy" id="1136231"/>
    <lineage>
        <taxon>Eukaryota</taxon>
        <taxon>Fungi</taxon>
        <taxon>Dikarya</taxon>
        <taxon>Ascomycota</taxon>
        <taxon>Saccharomycotina</taxon>
        <taxon>Pichiomycetes</taxon>
        <taxon>Debaryomycetaceae</taxon>
        <taxon>Candida/Lodderomyces clade</taxon>
        <taxon>Candida</taxon>
    </lineage>
</organism>
<keyword evidence="15" id="KW-0651">Protein splicing</keyword>
<keyword evidence="10" id="KW-0378">Hydrolase</keyword>
<dbReference type="InterPro" id="IPR036844">
    <property type="entry name" value="Hint_dom_sf"/>
</dbReference>
<dbReference type="GeneID" id="14540081"/>
<dbReference type="GO" id="GO:0046034">
    <property type="term" value="P:ATP metabolic process"/>
    <property type="evidence" value="ECO:0007669"/>
    <property type="project" value="InterPro"/>
</dbReference>
<dbReference type="FunFam" id="3.40.50.300:FF:001296">
    <property type="entry name" value="Vacuolar membrane ATPase subunit a"/>
    <property type="match status" value="1"/>
</dbReference>
<comment type="function">
    <text evidence="22">Catalytic subunit of the V1 complex of vacuolar(H+)-ATPase (V-ATPase), a multisubunit enzyme composed of a peripheral complex (V1) that hydrolyzes ATP and a membrane integral complex (V0) that translocates protons. V-ATPase is responsible for acidifying and maintaining the pH of intracellular compartments.</text>
</comment>
<dbReference type="HOGENOM" id="CLU_008162_0_0_1"/>
<evidence type="ECO:0000256" key="12">
    <source>
        <dbReference type="ARBA" id="ARBA00022840"/>
    </source>
</evidence>
<dbReference type="CDD" id="cd18119">
    <property type="entry name" value="ATP-synt_V_A-type_alpha_N"/>
    <property type="match status" value="1"/>
</dbReference>
<dbReference type="InterPro" id="IPR006142">
    <property type="entry name" value="INTEIN"/>
</dbReference>
<dbReference type="Proteomes" id="UP000005018">
    <property type="component" value="Chromosome 4"/>
</dbReference>
<dbReference type="InterPro" id="IPR003587">
    <property type="entry name" value="Hint_dom_N"/>
</dbReference>
<keyword evidence="8" id="KW-0255">Endonuclease</keyword>
<dbReference type="Pfam" id="PF05203">
    <property type="entry name" value="Hom_end_hint"/>
    <property type="match status" value="1"/>
</dbReference>
<dbReference type="GO" id="GO:0004519">
    <property type="term" value="F:endonuclease activity"/>
    <property type="evidence" value="ECO:0007669"/>
    <property type="project" value="UniProtKB-KW"/>
</dbReference>
<evidence type="ECO:0000313" key="26">
    <source>
        <dbReference type="Proteomes" id="UP000005018"/>
    </source>
</evidence>
<dbReference type="InterPro" id="IPR022878">
    <property type="entry name" value="V-ATPase_asu"/>
</dbReference>
<dbReference type="InterPro" id="IPR031686">
    <property type="entry name" value="ATP-synth_a_Xtn"/>
</dbReference>
<dbReference type="InterPro" id="IPR023366">
    <property type="entry name" value="ATP_synth_asu-like_sf"/>
</dbReference>
<dbReference type="InterPro" id="IPR027434">
    <property type="entry name" value="Homing_endonucl"/>
</dbReference>
<keyword evidence="12" id="KW-0067">ATP-binding</keyword>
<dbReference type="InterPro" id="IPR030934">
    <property type="entry name" value="Intein_C"/>
</dbReference>
<dbReference type="GO" id="GO:0006314">
    <property type="term" value="P:intron homing"/>
    <property type="evidence" value="ECO:0007669"/>
    <property type="project" value="UniProtKB-KW"/>
</dbReference>
<dbReference type="InterPro" id="IPR036121">
    <property type="entry name" value="ATPase_F1/V1/A1_a/bsu_N_sf"/>
</dbReference>
<evidence type="ECO:0000256" key="9">
    <source>
        <dbReference type="ARBA" id="ARBA00022781"/>
    </source>
</evidence>
<name>H8X5T2_CANO9</name>
<evidence type="ECO:0000256" key="15">
    <source>
        <dbReference type="ARBA" id="ARBA00023000"/>
    </source>
</evidence>
<dbReference type="GO" id="GO:0005524">
    <property type="term" value="F:ATP binding"/>
    <property type="evidence" value="ECO:0007669"/>
    <property type="project" value="UniProtKB-KW"/>
</dbReference>
<evidence type="ECO:0000256" key="5">
    <source>
        <dbReference type="ARBA" id="ARBA00022554"/>
    </source>
</evidence>